<dbReference type="CDD" id="cd07067">
    <property type="entry name" value="HP_PGM_like"/>
    <property type="match status" value="1"/>
</dbReference>
<feature type="binding site" evidence="1">
    <location>
        <position position="62"/>
    </location>
    <ligand>
        <name>substrate</name>
    </ligand>
</feature>
<name>A0A4P7P247_9GAMM</name>
<dbReference type="PANTHER" id="PTHR47623:SF1">
    <property type="entry name" value="OS09G0287300 PROTEIN"/>
    <property type="match status" value="1"/>
</dbReference>
<dbReference type="Gene3D" id="3.40.50.1240">
    <property type="entry name" value="Phosphoglycerate mutase-like"/>
    <property type="match status" value="1"/>
</dbReference>
<dbReference type="InterPro" id="IPR013078">
    <property type="entry name" value="His_Pase_superF_clade-1"/>
</dbReference>
<evidence type="ECO:0000313" key="3">
    <source>
        <dbReference type="Proteomes" id="UP000296201"/>
    </source>
</evidence>
<dbReference type="EMBL" id="CP032096">
    <property type="protein sequence ID" value="QBZ83935.1"/>
    <property type="molecule type" value="Genomic_DNA"/>
</dbReference>
<dbReference type="InterPro" id="IPR029033">
    <property type="entry name" value="His_PPase_superfam"/>
</dbReference>
<reference evidence="2 3" key="1">
    <citation type="submission" date="2018-08" db="EMBL/GenBank/DDBJ databases">
        <title>Horizontal acquisition of hydrogen conversion ability and other habitat adaptations in Hydrogenovibrio crunogenus strains.</title>
        <authorList>
            <person name="Gonnella G."/>
            <person name="Adam N."/>
            <person name="Perner M."/>
        </authorList>
    </citation>
    <scope>NUCLEOTIDE SEQUENCE [LARGE SCALE GENOMIC DNA]</scope>
    <source>
        <strain evidence="2 3">SP-41</strain>
    </source>
</reference>
<dbReference type="PANTHER" id="PTHR47623">
    <property type="entry name" value="OS09G0287300 PROTEIN"/>
    <property type="match status" value="1"/>
</dbReference>
<keyword evidence="3" id="KW-1185">Reference proteome</keyword>
<sequence length="176" mass="20221">MSKQLRELMLLRHAKSDWKEPELPDRERPISDKGKKSACKMANWLSQNNVLPDLVWVSPAKRAQQTLKRLNLPKEIPVETQELLYLANTDQLKDLLSKIPAQFERIMLIGHNPGFEKLMRQLMATDDPSKPELFPTATLAHFILPNQWHDLSTGDAKLINFIRPKDITLASCKETT</sequence>
<dbReference type="Pfam" id="PF00300">
    <property type="entry name" value="His_Phos_1"/>
    <property type="match status" value="1"/>
</dbReference>
<keyword evidence="2" id="KW-0413">Isomerase</keyword>
<dbReference type="RefSeq" id="WP_223260875.1">
    <property type="nucleotide sequence ID" value="NZ_CP032096.1"/>
</dbReference>
<organism evidence="2 3">
    <name type="scientific">Hydrogenovibrio crunogenus</name>
    <dbReference type="NCBI Taxonomy" id="39765"/>
    <lineage>
        <taxon>Bacteria</taxon>
        <taxon>Pseudomonadati</taxon>
        <taxon>Pseudomonadota</taxon>
        <taxon>Gammaproteobacteria</taxon>
        <taxon>Thiotrichales</taxon>
        <taxon>Piscirickettsiaceae</taxon>
        <taxon>Hydrogenovibrio</taxon>
    </lineage>
</organism>
<dbReference type="EC" id="5.4.2.11" evidence="2"/>
<dbReference type="Proteomes" id="UP000296201">
    <property type="component" value="Chromosome"/>
</dbReference>
<proteinExistence type="predicted"/>
<dbReference type="SUPFAM" id="SSF53254">
    <property type="entry name" value="Phosphoglycerate mutase-like"/>
    <property type="match status" value="1"/>
</dbReference>
<evidence type="ECO:0000256" key="1">
    <source>
        <dbReference type="PIRSR" id="PIRSR613078-2"/>
    </source>
</evidence>
<dbReference type="AlphaFoldDB" id="A0A4P7P247"/>
<accession>A0A4P7P247</accession>
<protein>
    <submittedName>
        <fullName evidence="2">2,3-bisphosphoglycerate-dependent phosphoglycerate mutase</fullName>
        <ecNumber evidence="2">5.4.2.11</ecNumber>
    </submittedName>
</protein>
<gene>
    <name evidence="2" type="primary">gpmA_2</name>
    <name evidence="2" type="ORF">GHNINEIG_02004</name>
</gene>
<evidence type="ECO:0000313" key="2">
    <source>
        <dbReference type="EMBL" id="QBZ83935.1"/>
    </source>
</evidence>
<dbReference type="GO" id="GO:0004619">
    <property type="term" value="F:phosphoglycerate mutase activity"/>
    <property type="evidence" value="ECO:0007669"/>
    <property type="project" value="UniProtKB-EC"/>
</dbReference>